<feature type="domain" description="HD-GYP" evidence="1">
    <location>
        <begin position="192"/>
        <end position="390"/>
    </location>
</feature>
<name>A0ABS5SBS1_9BACT</name>
<dbReference type="Gene3D" id="1.10.3210.10">
    <property type="entry name" value="Hypothetical protein af1432"/>
    <property type="match status" value="1"/>
</dbReference>
<evidence type="ECO:0000313" key="2">
    <source>
        <dbReference type="EMBL" id="MBT0651477.1"/>
    </source>
</evidence>
<sequence length="399" mass="43914">MSGDRRASLQRCIRHLTTAVSNAALYDLEHQQVARLCETALADLLETMGDGEEVALLLVDEELVFAGTPLDSNMYVNRFSRALKSRGIGHLRLLRGITRQELKLLVGCLSRQTGGGGVVRSTEHVRLGRLEVLTASPFADDATTWDEVGERPAPSLAEIPAEELARFMDIYQGVRRHQKLHVVGISEIVAGFVDAFQQVGNPLLALAPLRALDEYTFTHSTNVCILNLGQAMALGIDGPLLHDIGVAAMLHDIGKLFIPEEILKKAGRLDDEEWKLVREHPLKGAQYLLDTPGVPRLAVVTAFEHHMKFNGAGYPAVSPGWRQNLCSQMTTISDYFDALRSKRAYRGVLEFEEVSAIMLEQAGSELHPLLTRNFLKVLRQLTDGQASPANPSRQEGAPS</sequence>
<dbReference type="PANTHER" id="PTHR43155:SF2">
    <property type="entry name" value="CYCLIC DI-GMP PHOSPHODIESTERASE PA4108"/>
    <property type="match status" value="1"/>
</dbReference>
<dbReference type="InterPro" id="IPR003607">
    <property type="entry name" value="HD/PDEase_dom"/>
</dbReference>
<dbReference type="Pfam" id="PF13487">
    <property type="entry name" value="HD_5"/>
    <property type="match status" value="1"/>
</dbReference>
<accession>A0ABS5SBS1</accession>
<dbReference type="SMART" id="SM00471">
    <property type="entry name" value="HDc"/>
    <property type="match status" value="1"/>
</dbReference>
<organism evidence="2 3">
    <name type="scientific">Geomobilimonas luticola</name>
    <dbReference type="NCBI Taxonomy" id="1114878"/>
    <lineage>
        <taxon>Bacteria</taxon>
        <taxon>Pseudomonadati</taxon>
        <taxon>Thermodesulfobacteriota</taxon>
        <taxon>Desulfuromonadia</taxon>
        <taxon>Geobacterales</taxon>
        <taxon>Geobacteraceae</taxon>
        <taxon>Geomobilimonas</taxon>
    </lineage>
</organism>
<dbReference type="InterPro" id="IPR037522">
    <property type="entry name" value="HD_GYP_dom"/>
</dbReference>
<protein>
    <submittedName>
        <fullName evidence="2">HD domain-containing protein</fullName>
    </submittedName>
</protein>
<dbReference type="EMBL" id="JAHCVK010000001">
    <property type="protein sequence ID" value="MBT0651477.1"/>
    <property type="molecule type" value="Genomic_DNA"/>
</dbReference>
<dbReference type="Proteomes" id="UP000756860">
    <property type="component" value="Unassembled WGS sequence"/>
</dbReference>
<evidence type="ECO:0000313" key="3">
    <source>
        <dbReference type="Proteomes" id="UP000756860"/>
    </source>
</evidence>
<dbReference type="PROSITE" id="PS51832">
    <property type="entry name" value="HD_GYP"/>
    <property type="match status" value="1"/>
</dbReference>
<dbReference type="RefSeq" id="WP_214173495.1">
    <property type="nucleotide sequence ID" value="NZ_JAHCVK010000001.1"/>
</dbReference>
<reference evidence="2 3" key="1">
    <citation type="submission" date="2021-05" db="EMBL/GenBank/DDBJ databases">
        <title>The draft genome of Geobacter luticola JCM 17780.</title>
        <authorList>
            <person name="Xu Z."/>
            <person name="Masuda Y."/>
            <person name="Itoh H."/>
            <person name="Senoo K."/>
        </authorList>
    </citation>
    <scope>NUCLEOTIDE SEQUENCE [LARGE SCALE GENOMIC DNA]</scope>
    <source>
        <strain evidence="2 3">JCM 17780</strain>
    </source>
</reference>
<comment type="caution">
    <text evidence="2">The sequence shown here is derived from an EMBL/GenBank/DDBJ whole genome shotgun (WGS) entry which is preliminary data.</text>
</comment>
<dbReference type="PANTHER" id="PTHR43155">
    <property type="entry name" value="CYCLIC DI-GMP PHOSPHODIESTERASE PA4108-RELATED"/>
    <property type="match status" value="1"/>
</dbReference>
<keyword evidence="3" id="KW-1185">Reference proteome</keyword>
<proteinExistence type="predicted"/>
<evidence type="ECO:0000259" key="1">
    <source>
        <dbReference type="PROSITE" id="PS51832"/>
    </source>
</evidence>
<dbReference type="CDD" id="cd00077">
    <property type="entry name" value="HDc"/>
    <property type="match status" value="1"/>
</dbReference>
<dbReference type="SUPFAM" id="SSF109604">
    <property type="entry name" value="HD-domain/PDEase-like"/>
    <property type="match status" value="1"/>
</dbReference>
<gene>
    <name evidence="2" type="ORF">KI810_00275</name>
</gene>